<evidence type="ECO:0000256" key="2">
    <source>
        <dbReference type="ARBA" id="ARBA00023239"/>
    </source>
</evidence>
<reference evidence="5 6" key="1">
    <citation type="submission" date="2021-01" db="EMBL/GenBank/DDBJ databases">
        <title>Entomomonas sp. F2A isolated from a house cricket (Acheta domesticus).</title>
        <authorList>
            <person name="Spergser J."/>
            <person name="Busse H.-J."/>
        </authorList>
    </citation>
    <scope>NUCLEOTIDE SEQUENCE [LARGE SCALE GENOMIC DNA]</scope>
    <source>
        <strain evidence="5 6">F2A</strain>
    </source>
</reference>
<evidence type="ECO:0000256" key="1">
    <source>
        <dbReference type="ARBA" id="ARBA00023016"/>
    </source>
</evidence>
<dbReference type="GO" id="GO:0005737">
    <property type="term" value="C:cytoplasm"/>
    <property type="evidence" value="ECO:0007669"/>
    <property type="project" value="TreeGrafter"/>
</dbReference>
<evidence type="ECO:0000256" key="3">
    <source>
        <dbReference type="ARBA" id="ARBA00038493"/>
    </source>
</evidence>
<dbReference type="Pfam" id="PF01965">
    <property type="entry name" value="DJ-1_PfpI"/>
    <property type="match status" value="1"/>
</dbReference>
<dbReference type="SUPFAM" id="SSF52317">
    <property type="entry name" value="Class I glutamine amidotransferase-like"/>
    <property type="match status" value="1"/>
</dbReference>
<dbReference type="CDD" id="cd03141">
    <property type="entry name" value="GATase1_Hsp31_like"/>
    <property type="match status" value="1"/>
</dbReference>
<dbReference type="PANTHER" id="PTHR48094">
    <property type="entry name" value="PROTEIN/NUCLEIC ACID DEGLYCASE DJ-1-RELATED"/>
    <property type="match status" value="1"/>
</dbReference>
<dbReference type="RefSeq" id="WP_201092561.1">
    <property type="nucleotide sequence ID" value="NZ_CP067393.1"/>
</dbReference>
<dbReference type="InterPro" id="IPR050325">
    <property type="entry name" value="Prot/Nucl_acid_deglycase"/>
</dbReference>
<protein>
    <submittedName>
        <fullName evidence="5">Type 1 glutamine amidotransferase domain-containing protein</fullName>
    </submittedName>
</protein>
<organism evidence="5 6">
    <name type="scientific">Entomomonas asaccharolytica</name>
    <dbReference type="NCBI Taxonomy" id="2785331"/>
    <lineage>
        <taxon>Bacteria</taxon>
        <taxon>Pseudomonadati</taxon>
        <taxon>Pseudomonadota</taxon>
        <taxon>Gammaproteobacteria</taxon>
        <taxon>Pseudomonadales</taxon>
        <taxon>Pseudomonadaceae</taxon>
        <taxon>Entomomonas</taxon>
    </lineage>
</organism>
<dbReference type="AlphaFoldDB" id="A0A974NFA1"/>
<dbReference type="InterPro" id="IPR029062">
    <property type="entry name" value="Class_I_gatase-like"/>
</dbReference>
<sequence>MLETIKVLIIVTSHAMMGNTGEPTGLWLEELTTPYYVLSDAGVQVEIVSIEGGKVPIDPRSMQADGKNPASVERFLKDKAAMQQIESSKKLDSVELDGYSAVFMPGGHGTMWDLPESKQLANLLTEAWQQDIVIAAVCHGPAGLVNVKDTNGKPLVAGRRVSAFTNTEEEGVGLKEKVPFLLETRIKELGANYEKGPDFKPFAVRDGNLITGQNPASSEKVAELIVETIKEK</sequence>
<dbReference type="PANTHER" id="PTHR48094:SF11">
    <property type="entry name" value="GLUTATHIONE-INDEPENDENT GLYOXALASE HSP31-RELATED"/>
    <property type="match status" value="1"/>
</dbReference>
<dbReference type="KEGG" id="eaz:JHT90_00055"/>
<accession>A0A974NFA1</accession>
<evidence type="ECO:0000313" key="6">
    <source>
        <dbReference type="Proteomes" id="UP000595278"/>
    </source>
</evidence>
<keyword evidence="5" id="KW-0315">Glutamine amidotransferase</keyword>
<gene>
    <name evidence="5" type="ORF">JHT90_00055</name>
</gene>
<evidence type="ECO:0000259" key="4">
    <source>
        <dbReference type="Pfam" id="PF01965"/>
    </source>
</evidence>
<dbReference type="Proteomes" id="UP000595278">
    <property type="component" value="Chromosome"/>
</dbReference>
<dbReference type="EMBL" id="CP067393">
    <property type="protein sequence ID" value="QQP85695.1"/>
    <property type="molecule type" value="Genomic_DNA"/>
</dbReference>
<dbReference type="Gene3D" id="3.40.50.880">
    <property type="match status" value="1"/>
</dbReference>
<comment type="similarity">
    <text evidence="3">Belongs to the peptidase C56 family. HSP31-like subfamily.</text>
</comment>
<dbReference type="GO" id="GO:0019172">
    <property type="term" value="F:glyoxalase III activity"/>
    <property type="evidence" value="ECO:0007669"/>
    <property type="project" value="TreeGrafter"/>
</dbReference>
<dbReference type="GO" id="GO:0019243">
    <property type="term" value="P:methylglyoxal catabolic process to D-lactate via S-lactoyl-glutathione"/>
    <property type="evidence" value="ECO:0007669"/>
    <property type="project" value="TreeGrafter"/>
</dbReference>
<feature type="domain" description="DJ-1/PfpI" evidence="4">
    <location>
        <begin position="30"/>
        <end position="227"/>
    </location>
</feature>
<proteinExistence type="inferred from homology"/>
<keyword evidence="6" id="KW-1185">Reference proteome</keyword>
<name>A0A974NFA1_9GAMM</name>
<evidence type="ECO:0000313" key="5">
    <source>
        <dbReference type="EMBL" id="QQP85695.1"/>
    </source>
</evidence>
<keyword evidence="1" id="KW-0346">Stress response</keyword>
<dbReference type="InterPro" id="IPR002818">
    <property type="entry name" value="DJ-1/PfpI"/>
</dbReference>
<keyword evidence="2" id="KW-0456">Lyase</keyword>